<dbReference type="Proteomes" id="UP000199035">
    <property type="component" value="Unassembled WGS sequence"/>
</dbReference>
<dbReference type="EMBL" id="FNPK01000024">
    <property type="protein sequence ID" value="SDY72983.1"/>
    <property type="molecule type" value="Genomic_DNA"/>
</dbReference>
<accession>A0A1H3M8Q5</accession>
<protein>
    <submittedName>
        <fullName evidence="1">Uncharacterized protein</fullName>
    </submittedName>
</protein>
<sequence length="414" mass="48733">MKSDNKIFINNICIETHSITIFFDIDSSEEMQIEAWLENKNKYKPHIFYIDVDNEKRRIVIENQALHSFIKGFPSESFKLSLSTMTKRISYKVSTNLKDIYLDDIDILPTKELLAFNNRESIPKNELLINEQVKIQHENKLELENITVLPVDTLNIGSCFSRSVFKTHEYFNPRYKEFFYLKKTLFHNSFISLFSDPIDFTFSTVEDLITGDAALYVGIEFIKNIDKQFIDSNFKLVVVDNYIDATSPIIKYGSHSFLTYNKYLAESIFKRLFSSCEIIYPGTKQHLELYQKSIVNFRNILTKYNVKNVILIGGRQSQYKINEQTNQISPWTDKMEWILNVNKNWDKVDRIFLEEIPNSIYIDKRTTHWKSDVFSPMIGGASPSHYQSGYYKELFNDIISFLSRDSVDEKRYNQ</sequence>
<proteinExistence type="predicted"/>
<gene>
    <name evidence="1" type="ORF">SAMN05421643_12432</name>
</gene>
<dbReference type="RefSeq" id="WP_092692119.1">
    <property type="nucleotide sequence ID" value="NZ_FNPK01000024.1"/>
</dbReference>
<evidence type="ECO:0000313" key="2">
    <source>
        <dbReference type="Proteomes" id="UP000199035"/>
    </source>
</evidence>
<organism evidence="1 2">
    <name type="scientific">Acinetobacter kyonggiensis</name>
    <dbReference type="NCBI Taxonomy" id="595670"/>
    <lineage>
        <taxon>Bacteria</taxon>
        <taxon>Pseudomonadati</taxon>
        <taxon>Pseudomonadota</taxon>
        <taxon>Gammaproteobacteria</taxon>
        <taxon>Moraxellales</taxon>
        <taxon>Moraxellaceae</taxon>
        <taxon>Acinetobacter</taxon>
    </lineage>
</organism>
<dbReference type="AlphaFoldDB" id="A0A1H3M8Q5"/>
<evidence type="ECO:0000313" key="1">
    <source>
        <dbReference type="EMBL" id="SDY72983.1"/>
    </source>
</evidence>
<reference evidence="2" key="1">
    <citation type="submission" date="2016-10" db="EMBL/GenBank/DDBJ databases">
        <authorList>
            <person name="Varghese N."/>
            <person name="Submissions S."/>
        </authorList>
    </citation>
    <scope>NUCLEOTIDE SEQUENCE [LARGE SCALE GENOMIC DNA]</scope>
    <source>
        <strain evidence="2">ANC 5109</strain>
    </source>
</reference>
<keyword evidence="2" id="KW-1185">Reference proteome</keyword>
<dbReference type="Pfam" id="PF19786">
    <property type="entry name" value="DUF6270"/>
    <property type="match status" value="1"/>
</dbReference>
<name>A0A1H3M8Q5_9GAMM</name>
<dbReference type="InterPro" id="IPR046237">
    <property type="entry name" value="DUF6270"/>
</dbReference>
<dbReference type="STRING" id="595670.SAMN05421643_12432"/>